<dbReference type="PANTHER" id="PTHR38664:SF1">
    <property type="entry name" value="SLR0058 PROTEIN"/>
    <property type="match status" value="1"/>
</dbReference>
<dbReference type="NCBIfam" id="TIGR01837">
    <property type="entry name" value="PHA_granule_1"/>
    <property type="match status" value="1"/>
</dbReference>
<dbReference type="AlphaFoldDB" id="A0A1I4RVY2"/>
<name>A0A1I4RVY2_9GAMM</name>
<organism evidence="2 3">
    <name type="scientific">Halopseudomonas yangmingensis</name>
    <dbReference type="NCBI Taxonomy" id="1720063"/>
    <lineage>
        <taxon>Bacteria</taxon>
        <taxon>Pseudomonadati</taxon>
        <taxon>Pseudomonadota</taxon>
        <taxon>Gammaproteobacteria</taxon>
        <taxon>Pseudomonadales</taxon>
        <taxon>Pseudomonadaceae</taxon>
        <taxon>Halopseudomonas</taxon>
    </lineage>
</organism>
<feature type="coiled-coil region" evidence="1">
    <location>
        <begin position="65"/>
        <end position="92"/>
    </location>
</feature>
<keyword evidence="3" id="KW-1185">Reference proteome</keyword>
<reference evidence="3" key="1">
    <citation type="submission" date="2016-10" db="EMBL/GenBank/DDBJ databases">
        <authorList>
            <person name="Varghese N."/>
            <person name="Submissions S."/>
        </authorList>
    </citation>
    <scope>NUCLEOTIDE SEQUENCE [LARGE SCALE GENOMIC DNA]</scope>
    <source>
        <strain evidence="3">DSM 24213</strain>
    </source>
</reference>
<dbReference type="EMBL" id="FOUI01000008">
    <property type="protein sequence ID" value="SFM56415.1"/>
    <property type="molecule type" value="Genomic_DNA"/>
</dbReference>
<evidence type="ECO:0000256" key="1">
    <source>
        <dbReference type="SAM" id="Coils"/>
    </source>
</evidence>
<dbReference type="Pfam" id="PF05597">
    <property type="entry name" value="Phasin"/>
    <property type="match status" value="1"/>
</dbReference>
<keyword evidence="1" id="KW-0175">Coiled coil</keyword>
<dbReference type="OrthoDB" id="5801582at2"/>
<protein>
    <submittedName>
        <fullName evidence="2">Poly(Hydroxyalkanoate) granule-associated protein</fullName>
    </submittedName>
</protein>
<dbReference type="STRING" id="1720063.SAMN05216217_10816"/>
<dbReference type="PANTHER" id="PTHR38664">
    <property type="entry name" value="SLR0058 PROTEIN"/>
    <property type="match status" value="1"/>
</dbReference>
<dbReference type="RefSeq" id="WP_093475600.1">
    <property type="nucleotide sequence ID" value="NZ_FOUI01000008.1"/>
</dbReference>
<evidence type="ECO:0000313" key="3">
    <source>
        <dbReference type="Proteomes" id="UP000243629"/>
    </source>
</evidence>
<evidence type="ECO:0000313" key="2">
    <source>
        <dbReference type="EMBL" id="SFM56415.1"/>
    </source>
</evidence>
<gene>
    <name evidence="2" type="ORF">SAMN05216217_10816</name>
</gene>
<dbReference type="Proteomes" id="UP000243629">
    <property type="component" value="Unassembled WGS sequence"/>
</dbReference>
<dbReference type="InterPro" id="IPR008769">
    <property type="entry name" value="PhaF_PhaI"/>
</dbReference>
<proteinExistence type="predicted"/>
<sequence>MAKNAAKKVADQIEENAANFTADVKKYAHQIWLAGLGAYAKAGKEGAEYFKTLVSEGEEVEKQGKELINTQIEAASSKVESFKEKVQEKVQEKTGGRFAKVEEVFDERVASALGRMGIPSKKDVDQLSAKLDDLTAAIKSLQK</sequence>
<accession>A0A1I4RVY2</accession>
<feature type="coiled-coil region" evidence="1">
    <location>
        <begin position="3"/>
        <end position="30"/>
    </location>
</feature>